<dbReference type="AlphaFoldDB" id="A0A2N0NMH8"/>
<accession>A0A2N0NMH8</accession>
<sequence length="62" mass="7497">MALFNYLTNLYNAGILPSARHIFIRKQDELEIPDNTDELYKLDNIIIPYFFFLLKLFKHYDL</sequence>
<proteinExistence type="predicted"/>
<name>A0A2N0NMH8_9GLOM</name>
<gene>
    <name evidence="1" type="ORF">RhiirA5_436048</name>
</gene>
<reference evidence="1 2" key="2">
    <citation type="submission" date="2017-09" db="EMBL/GenBank/DDBJ databases">
        <title>Extensive intraspecific genome diversity in a model arbuscular mycorrhizal fungus.</title>
        <authorList>
            <person name="Chen E.C."/>
            <person name="Morin E."/>
            <person name="Beaudet D."/>
            <person name="Noel J."/>
            <person name="Ndikumana S."/>
            <person name="Charron P."/>
            <person name="St-Onge C."/>
            <person name="Giorgi J."/>
            <person name="Grigoriev I.V."/>
            <person name="Roux C."/>
            <person name="Martin F.M."/>
            <person name="Corradi N."/>
        </authorList>
    </citation>
    <scope>NUCLEOTIDE SEQUENCE [LARGE SCALE GENOMIC DNA]</scope>
    <source>
        <strain evidence="1 2">A5</strain>
    </source>
</reference>
<evidence type="ECO:0000313" key="1">
    <source>
        <dbReference type="EMBL" id="PKB95780.1"/>
    </source>
</evidence>
<dbReference type="EMBL" id="LLXJ01004454">
    <property type="protein sequence ID" value="PKB95780.1"/>
    <property type="molecule type" value="Genomic_DNA"/>
</dbReference>
<evidence type="ECO:0000313" key="2">
    <source>
        <dbReference type="Proteomes" id="UP000232722"/>
    </source>
</evidence>
<organism evidence="1 2">
    <name type="scientific">Rhizophagus irregularis</name>
    <dbReference type="NCBI Taxonomy" id="588596"/>
    <lineage>
        <taxon>Eukaryota</taxon>
        <taxon>Fungi</taxon>
        <taxon>Fungi incertae sedis</taxon>
        <taxon>Mucoromycota</taxon>
        <taxon>Glomeromycotina</taxon>
        <taxon>Glomeromycetes</taxon>
        <taxon>Glomerales</taxon>
        <taxon>Glomeraceae</taxon>
        <taxon>Rhizophagus</taxon>
    </lineage>
</organism>
<protein>
    <submittedName>
        <fullName evidence="1">Uncharacterized protein</fullName>
    </submittedName>
</protein>
<dbReference type="Proteomes" id="UP000232722">
    <property type="component" value="Unassembled WGS sequence"/>
</dbReference>
<reference evidence="1 2" key="1">
    <citation type="submission" date="2016-04" db="EMBL/GenBank/DDBJ databases">
        <title>Genome analyses suggest a sexual origin of heterokaryosis in a supposedly ancient asexual fungus.</title>
        <authorList>
            <person name="Ropars J."/>
            <person name="Sedzielewska K."/>
            <person name="Noel J."/>
            <person name="Charron P."/>
            <person name="Farinelli L."/>
            <person name="Marton T."/>
            <person name="Kruger M."/>
            <person name="Pelin A."/>
            <person name="Brachmann A."/>
            <person name="Corradi N."/>
        </authorList>
    </citation>
    <scope>NUCLEOTIDE SEQUENCE [LARGE SCALE GENOMIC DNA]</scope>
    <source>
        <strain evidence="1 2">A5</strain>
    </source>
</reference>
<comment type="caution">
    <text evidence="1">The sequence shown here is derived from an EMBL/GenBank/DDBJ whole genome shotgun (WGS) entry which is preliminary data.</text>
</comment>